<keyword evidence="2" id="KW-0789">Thiol protease inhibitor</keyword>
<feature type="domain" description="Cystatin" evidence="4">
    <location>
        <begin position="24"/>
        <end position="115"/>
    </location>
</feature>
<dbReference type="InterPro" id="IPR000010">
    <property type="entry name" value="Cystatin_dom"/>
</dbReference>
<evidence type="ECO:0000259" key="4">
    <source>
        <dbReference type="SMART" id="SM00043"/>
    </source>
</evidence>
<evidence type="ECO:0000313" key="5">
    <source>
        <dbReference type="EMBL" id="KZV55088.1"/>
    </source>
</evidence>
<dbReference type="OrthoDB" id="2016588at2759"/>
<dbReference type="SUPFAM" id="SSF54403">
    <property type="entry name" value="Cystatin/monellin"/>
    <property type="match status" value="1"/>
</dbReference>
<evidence type="ECO:0000256" key="1">
    <source>
        <dbReference type="ARBA" id="ARBA00022690"/>
    </source>
</evidence>
<feature type="chain" id="PRO_5018670573" evidence="3">
    <location>
        <begin position="25"/>
        <end position="116"/>
    </location>
</feature>
<dbReference type="Pfam" id="PF16845">
    <property type="entry name" value="SQAPI"/>
    <property type="match status" value="1"/>
</dbReference>
<gene>
    <name evidence="5" type="ORF">F511_30550</name>
</gene>
<reference evidence="5 6" key="1">
    <citation type="journal article" date="2015" name="Proc. Natl. Acad. Sci. U.S.A.">
        <title>The resurrection genome of Boea hygrometrica: A blueprint for survival of dehydration.</title>
        <authorList>
            <person name="Xiao L."/>
            <person name="Yang G."/>
            <person name="Zhang L."/>
            <person name="Yang X."/>
            <person name="Zhao S."/>
            <person name="Ji Z."/>
            <person name="Zhou Q."/>
            <person name="Hu M."/>
            <person name="Wang Y."/>
            <person name="Chen M."/>
            <person name="Xu Y."/>
            <person name="Jin H."/>
            <person name="Xiao X."/>
            <person name="Hu G."/>
            <person name="Bao F."/>
            <person name="Hu Y."/>
            <person name="Wan P."/>
            <person name="Li L."/>
            <person name="Deng X."/>
            <person name="Kuang T."/>
            <person name="Xiang C."/>
            <person name="Zhu J.K."/>
            <person name="Oliver M.J."/>
            <person name="He Y."/>
        </authorList>
    </citation>
    <scope>NUCLEOTIDE SEQUENCE [LARGE SCALE GENOMIC DNA]</scope>
    <source>
        <strain evidence="6">cv. XS01</strain>
    </source>
</reference>
<keyword evidence="6" id="KW-1185">Reference proteome</keyword>
<evidence type="ECO:0000256" key="2">
    <source>
        <dbReference type="ARBA" id="ARBA00022704"/>
    </source>
</evidence>
<keyword evidence="3" id="KW-0732">Signal</keyword>
<dbReference type="AlphaFoldDB" id="A0A2Z7DCL0"/>
<accession>A0A2Z7DCL0</accession>
<dbReference type="CDD" id="cd00042">
    <property type="entry name" value="CY"/>
    <property type="match status" value="1"/>
</dbReference>
<dbReference type="PANTHER" id="PTHR47364">
    <property type="entry name" value="CYSTEINE PROTEINASE INHIBITOR 5"/>
    <property type="match status" value="1"/>
</dbReference>
<organism evidence="5 6">
    <name type="scientific">Dorcoceras hygrometricum</name>
    <dbReference type="NCBI Taxonomy" id="472368"/>
    <lineage>
        <taxon>Eukaryota</taxon>
        <taxon>Viridiplantae</taxon>
        <taxon>Streptophyta</taxon>
        <taxon>Embryophyta</taxon>
        <taxon>Tracheophyta</taxon>
        <taxon>Spermatophyta</taxon>
        <taxon>Magnoliopsida</taxon>
        <taxon>eudicotyledons</taxon>
        <taxon>Gunneridae</taxon>
        <taxon>Pentapetalae</taxon>
        <taxon>asterids</taxon>
        <taxon>lamiids</taxon>
        <taxon>Lamiales</taxon>
        <taxon>Gesneriaceae</taxon>
        <taxon>Didymocarpoideae</taxon>
        <taxon>Trichosporeae</taxon>
        <taxon>Loxocarpinae</taxon>
        <taxon>Dorcoceras</taxon>
    </lineage>
</organism>
<feature type="signal peptide" evidence="3">
    <location>
        <begin position="1"/>
        <end position="24"/>
    </location>
</feature>
<name>A0A2Z7DCL0_9LAMI</name>
<proteinExistence type="predicted"/>
<sequence>MAPKSLSLLTVISSLLLAFASVEASFGGWQAINNLTDPKVVEIAEFAVKQHNMRVNAMLRLVAVVNGETQMVDGVNYRLDISAANTLMSMKGNYRVVVWDKPWNKERKLISFDKTA</sequence>
<dbReference type="InterPro" id="IPR046350">
    <property type="entry name" value="Cystatin_sf"/>
</dbReference>
<evidence type="ECO:0000256" key="3">
    <source>
        <dbReference type="SAM" id="SignalP"/>
    </source>
</evidence>
<keyword evidence="1" id="KW-0646">Protease inhibitor</keyword>
<dbReference type="GO" id="GO:0004869">
    <property type="term" value="F:cysteine-type endopeptidase inhibitor activity"/>
    <property type="evidence" value="ECO:0007669"/>
    <property type="project" value="UniProtKB-KW"/>
</dbReference>
<dbReference type="SMART" id="SM00043">
    <property type="entry name" value="CY"/>
    <property type="match status" value="1"/>
</dbReference>
<evidence type="ECO:0000313" key="6">
    <source>
        <dbReference type="Proteomes" id="UP000250235"/>
    </source>
</evidence>
<dbReference type="Proteomes" id="UP000250235">
    <property type="component" value="Unassembled WGS sequence"/>
</dbReference>
<dbReference type="PANTHER" id="PTHR47364:SF2">
    <property type="entry name" value="CYSTEINE PROTEINASE INHIBITOR 5"/>
    <property type="match status" value="1"/>
</dbReference>
<dbReference type="Gene3D" id="3.10.450.10">
    <property type="match status" value="1"/>
</dbReference>
<dbReference type="EMBL" id="KQ989014">
    <property type="protein sequence ID" value="KZV55088.1"/>
    <property type="molecule type" value="Genomic_DNA"/>
</dbReference>
<protein>
    <submittedName>
        <fullName evidence="5">Cysteine protein inhibitor 5</fullName>
    </submittedName>
</protein>